<proteinExistence type="predicted"/>
<gene>
    <name evidence="1" type="ORF">V8G54_025268</name>
</gene>
<sequence>EGSCSEAARTSDDLADMPALELIHTQVNEVLPSSVQAFSKQIPEANDHVEGLSCKARFDLLQAPLSELINSFHSLANDDTNEPNEPTDPAELDVPTSIVHNVDLYATETEDVPETAYKFIEEDKLVSKFWADKVQEEDEIISE</sequence>
<accession>A0AAQ3N8E4</accession>
<keyword evidence="2" id="KW-1185">Reference proteome</keyword>
<evidence type="ECO:0000313" key="2">
    <source>
        <dbReference type="Proteomes" id="UP001374535"/>
    </source>
</evidence>
<dbReference type="AlphaFoldDB" id="A0AAQ3N8E4"/>
<evidence type="ECO:0000313" key="1">
    <source>
        <dbReference type="EMBL" id="WVZ04462.1"/>
    </source>
</evidence>
<dbReference type="EMBL" id="CP144694">
    <property type="protein sequence ID" value="WVZ04462.1"/>
    <property type="molecule type" value="Genomic_DNA"/>
</dbReference>
<organism evidence="1 2">
    <name type="scientific">Vigna mungo</name>
    <name type="common">Black gram</name>
    <name type="synonym">Phaseolus mungo</name>
    <dbReference type="NCBI Taxonomy" id="3915"/>
    <lineage>
        <taxon>Eukaryota</taxon>
        <taxon>Viridiplantae</taxon>
        <taxon>Streptophyta</taxon>
        <taxon>Embryophyta</taxon>
        <taxon>Tracheophyta</taxon>
        <taxon>Spermatophyta</taxon>
        <taxon>Magnoliopsida</taxon>
        <taxon>eudicotyledons</taxon>
        <taxon>Gunneridae</taxon>
        <taxon>Pentapetalae</taxon>
        <taxon>rosids</taxon>
        <taxon>fabids</taxon>
        <taxon>Fabales</taxon>
        <taxon>Fabaceae</taxon>
        <taxon>Papilionoideae</taxon>
        <taxon>50 kb inversion clade</taxon>
        <taxon>NPAAA clade</taxon>
        <taxon>indigoferoid/millettioid clade</taxon>
        <taxon>Phaseoleae</taxon>
        <taxon>Vigna</taxon>
    </lineage>
</organism>
<name>A0AAQ3N8E4_VIGMU</name>
<dbReference type="Proteomes" id="UP001374535">
    <property type="component" value="Chromosome 7"/>
</dbReference>
<feature type="non-terminal residue" evidence="1">
    <location>
        <position position="143"/>
    </location>
</feature>
<reference evidence="1 2" key="1">
    <citation type="journal article" date="2023" name="Life. Sci Alliance">
        <title>Evolutionary insights into 3D genome organization and epigenetic landscape of Vigna mungo.</title>
        <authorList>
            <person name="Junaid A."/>
            <person name="Singh B."/>
            <person name="Bhatia S."/>
        </authorList>
    </citation>
    <scope>NUCLEOTIDE SEQUENCE [LARGE SCALE GENOMIC DNA]</scope>
    <source>
        <strain evidence="1">Urdbean</strain>
    </source>
</reference>
<protein>
    <submittedName>
        <fullName evidence="1">Uncharacterized protein</fullName>
    </submittedName>
</protein>